<dbReference type="Proteomes" id="UP000663880">
    <property type="component" value="Unassembled WGS sequence"/>
</dbReference>
<sequence>MVRSWCVPEAINPEKRASADVHPVRVAGTVPSDCDDEYPDDVGEPSAACASPAASSRTLEPHMGEHGDQDTVMPSTSSSKEEINSASEDGAQSGEAV</sequence>
<accession>A0A821Q702</accession>
<evidence type="ECO:0000313" key="3">
    <source>
        <dbReference type="Proteomes" id="UP000663880"/>
    </source>
</evidence>
<dbReference type="EMBL" id="CAJOBZ010000008">
    <property type="protein sequence ID" value="CAF4820526.1"/>
    <property type="molecule type" value="Genomic_DNA"/>
</dbReference>
<evidence type="ECO:0000256" key="1">
    <source>
        <dbReference type="SAM" id="MobiDB-lite"/>
    </source>
</evidence>
<proteinExistence type="predicted"/>
<feature type="compositionally biased region" description="Low complexity" evidence="1">
    <location>
        <begin position="45"/>
        <end position="56"/>
    </location>
</feature>
<feature type="compositionally biased region" description="Acidic residues" evidence="1">
    <location>
        <begin position="33"/>
        <end position="43"/>
    </location>
</feature>
<dbReference type="AlphaFoldDB" id="A0A821Q702"/>
<feature type="region of interest" description="Disordered" evidence="1">
    <location>
        <begin position="1"/>
        <end position="20"/>
    </location>
</feature>
<comment type="caution">
    <text evidence="2">The sequence shown here is derived from an EMBL/GenBank/DDBJ whole genome shotgun (WGS) entry which is preliminary data.</text>
</comment>
<protein>
    <submittedName>
        <fullName evidence="2">Uncharacterized protein</fullName>
    </submittedName>
</protein>
<organism evidence="2 3">
    <name type="scientific">Pieris macdunnoughi</name>
    <dbReference type="NCBI Taxonomy" id="345717"/>
    <lineage>
        <taxon>Eukaryota</taxon>
        <taxon>Metazoa</taxon>
        <taxon>Ecdysozoa</taxon>
        <taxon>Arthropoda</taxon>
        <taxon>Hexapoda</taxon>
        <taxon>Insecta</taxon>
        <taxon>Pterygota</taxon>
        <taxon>Neoptera</taxon>
        <taxon>Endopterygota</taxon>
        <taxon>Lepidoptera</taxon>
        <taxon>Glossata</taxon>
        <taxon>Ditrysia</taxon>
        <taxon>Papilionoidea</taxon>
        <taxon>Pieridae</taxon>
        <taxon>Pierinae</taxon>
        <taxon>Pieris</taxon>
    </lineage>
</organism>
<feature type="region of interest" description="Disordered" evidence="1">
    <location>
        <begin position="27"/>
        <end position="97"/>
    </location>
</feature>
<reference evidence="2" key="1">
    <citation type="submission" date="2021-02" db="EMBL/GenBank/DDBJ databases">
        <authorList>
            <person name="Steward A R."/>
        </authorList>
    </citation>
    <scope>NUCLEOTIDE SEQUENCE</scope>
</reference>
<gene>
    <name evidence="2" type="ORF">PMACD_LOCUS4572</name>
</gene>
<evidence type="ECO:0000313" key="2">
    <source>
        <dbReference type="EMBL" id="CAF4820526.1"/>
    </source>
</evidence>
<keyword evidence="3" id="KW-1185">Reference proteome</keyword>
<name>A0A821Q702_9NEOP</name>
<feature type="compositionally biased region" description="Basic and acidic residues" evidence="1">
    <location>
        <begin position="59"/>
        <end position="69"/>
    </location>
</feature>